<dbReference type="SUPFAM" id="SSF50998">
    <property type="entry name" value="Quinoprotein alcohol dehydrogenase-like"/>
    <property type="match status" value="1"/>
</dbReference>
<keyword evidence="6" id="KW-0804">Transcription</keyword>
<dbReference type="SUPFAM" id="SSF69322">
    <property type="entry name" value="Tricorn protease domain 2"/>
    <property type="match status" value="1"/>
</dbReference>
<feature type="compositionally biased region" description="Basic and acidic residues" evidence="9">
    <location>
        <begin position="65"/>
        <end position="74"/>
    </location>
</feature>
<evidence type="ECO:0000256" key="2">
    <source>
        <dbReference type="ARBA" id="ARBA00022517"/>
    </source>
</evidence>
<evidence type="ECO:0000313" key="10">
    <source>
        <dbReference type="EMBL" id="KAL0634993.1"/>
    </source>
</evidence>
<evidence type="ECO:0000256" key="6">
    <source>
        <dbReference type="ARBA" id="ARBA00023163"/>
    </source>
</evidence>
<keyword evidence="2" id="KW-0690">Ribosome biogenesis</keyword>
<keyword evidence="5" id="KW-0677">Repeat</keyword>
<keyword evidence="3" id="KW-0698">rRNA processing</keyword>
<evidence type="ECO:0000256" key="4">
    <source>
        <dbReference type="ARBA" id="ARBA00022574"/>
    </source>
</evidence>
<feature type="region of interest" description="Disordered" evidence="9">
    <location>
        <begin position="999"/>
        <end position="1025"/>
    </location>
</feature>
<feature type="compositionally biased region" description="Basic and acidic residues" evidence="9">
    <location>
        <begin position="97"/>
        <end position="108"/>
    </location>
</feature>
<sequence length="1025" mass="111032">MPATKISDAGAMTPKSRKVVIAKIVPNNVTPARSTPLSKSANNVSAAPGTSEKKKKRRGPRSKNKRVEETKVEGLETGSTVVPAAKEPKEPKKKLKQERGPKELSGEVGSTEKDVVVVPRPNWKLSPSLGGQFLQLDPVFAKNEKYIILAHAISLRIYSTRTSLLVRTISLPSTKPFEKIASYHIDPENDNNTYIATSLGRLFLWDWVDGKPIREWNMGLPSLEFFSVCADEKPESERFVGTIYAAECTQKSGTLWRIRLPKNPGAAVEKVSVFETVVDKICFAQVLDGGKIIVIIMGRTLVIGNKQEGKSKWGLFRKYPMTFHLTCMDAFLPAVEASEGKGKKGKKVKGGSGSGDLLGDVVIGDETGAMHVFHNVLRQKDSSNIEPVIRKLHWHRKKVRSAKWALDGNYIISGGSETVLVLWQIETGHKQFLPHLGSTISSLVVSPRATSYAILLSDNSVMILSTTELKPKANIAGIQARVTGSRQSKVPCVLHPTTANRLLLATPSIQADRNAASPYLQTFDTYSDRHVARQALTRTNATISNSGPEEDLTQEPNVGFIAITADGEWLATVDEWKPPKRKTVVDDADVEAGSPYAEEDGHGREVYLRLWNWSEKKKIWELVTRVDSPHPSANGLGAEEVFDLVPSPKGHGFATIGADGSVRIWRAKIRTRAGGAQVRGAEGGLTSWGCRRVIMFSKGKRELELSTLALLDVVPKKSLKSPYWGHIAFSEDGSVVAIATPIPGLGTKEDSIVHLADSDGAIVRQSVSLQVGRTLGLGILERYLIVLGTSKLLVWNLVNSNVQWEFSLEALGASSDVSGGHLAIDTHSQTFAVAFPPVGLTDLQRVLIFNTTSAAPVHVQDIGMVFITALKSSEGGKGYMILDSEAKVQYISPILAPHVSVAHQASGGEFSLQGDDEAVGGIGSGLSSVYLTNVTTASDSEEETVAMDQGDGEDDGVVDRVVPREALESIFDAVPSYAAGSVEEMFGKVLALFAKKPLSEEDNDIQGSDDGQGEDEDVDMQMVSL</sequence>
<keyword evidence="4 8" id="KW-0853">WD repeat</keyword>
<comment type="caution">
    <text evidence="10">The sequence shown here is derived from an EMBL/GenBank/DDBJ whole genome shotgun (WGS) entry which is preliminary data.</text>
</comment>
<evidence type="ECO:0000256" key="3">
    <source>
        <dbReference type="ARBA" id="ARBA00022552"/>
    </source>
</evidence>
<reference evidence="10 11" key="1">
    <citation type="submission" date="2024-02" db="EMBL/GenBank/DDBJ databases">
        <title>Discinaceae phylogenomics.</title>
        <authorList>
            <person name="Dirks A.C."/>
            <person name="James T.Y."/>
        </authorList>
    </citation>
    <scope>NUCLEOTIDE SEQUENCE [LARGE SCALE GENOMIC DNA]</scope>
    <source>
        <strain evidence="10 11">ACD0624</strain>
    </source>
</reference>
<feature type="repeat" description="WD" evidence="8">
    <location>
        <begin position="392"/>
        <end position="433"/>
    </location>
</feature>
<dbReference type="InterPro" id="IPR053826">
    <property type="entry name" value="WDR75"/>
</dbReference>
<dbReference type="EMBL" id="JBBBZM010000079">
    <property type="protein sequence ID" value="KAL0634993.1"/>
    <property type="molecule type" value="Genomic_DNA"/>
</dbReference>
<gene>
    <name evidence="10" type="primary">NAN1</name>
    <name evidence="10" type="ORF">Q9L58_006022</name>
</gene>
<feature type="compositionally biased region" description="Polar residues" evidence="9">
    <location>
        <begin position="27"/>
        <end position="45"/>
    </location>
</feature>
<dbReference type="Gene3D" id="2.130.10.10">
    <property type="entry name" value="YVTN repeat-like/Quinoprotein amine dehydrogenase"/>
    <property type="match status" value="2"/>
</dbReference>
<dbReference type="PROSITE" id="PS50294">
    <property type="entry name" value="WD_REPEATS_REGION"/>
    <property type="match status" value="1"/>
</dbReference>
<dbReference type="Pfam" id="PF23869">
    <property type="entry name" value="Beta-prop_WDR75_1st"/>
    <property type="match status" value="1"/>
</dbReference>
<dbReference type="InterPro" id="IPR011047">
    <property type="entry name" value="Quinoprotein_ADH-like_sf"/>
</dbReference>
<protein>
    <submittedName>
        <fullName evidence="10">NET1-associated nuclear protein 1</fullName>
    </submittedName>
</protein>
<accession>A0ABR3GGB1</accession>
<evidence type="ECO:0000256" key="7">
    <source>
        <dbReference type="ARBA" id="ARBA00023242"/>
    </source>
</evidence>
<keyword evidence="7" id="KW-0539">Nucleus</keyword>
<dbReference type="Proteomes" id="UP001447188">
    <property type="component" value="Unassembled WGS sequence"/>
</dbReference>
<dbReference type="InterPro" id="IPR015943">
    <property type="entry name" value="WD40/YVTN_repeat-like_dom_sf"/>
</dbReference>
<dbReference type="InterPro" id="IPR001680">
    <property type="entry name" value="WD40_rpt"/>
</dbReference>
<keyword evidence="11" id="KW-1185">Reference proteome</keyword>
<name>A0ABR3GGB1_9PEZI</name>
<evidence type="ECO:0000256" key="5">
    <source>
        <dbReference type="ARBA" id="ARBA00022737"/>
    </source>
</evidence>
<organism evidence="10 11">
    <name type="scientific">Discina gigas</name>
    <dbReference type="NCBI Taxonomy" id="1032678"/>
    <lineage>
        <taxon>Eukaryota</taxon>
        <taxon>Fungi</taxon>
        <taxon>Dikarya</taxon>
        <taxon>Ascomycota</taxon>
        <taxon>Pezizomycotina</taxon>
        <taxon>Pezizomycetes</taxon>
        <taxon>Pezizales</taxon>
        <taxon>Discinaceae</taxon>
        <taxon>Discina</taxon>
    </lineage>
</organism>
<dbReference type="SMART" id="SM00320">
    <property type="entry name" value="WD40"/>
    <property type="match status" value="2"/>
</dbReference>
<evidence type="ECO:0000256" key="1">
    <source>
        <dbReference type="ARBA" id="ARBA00004604"/>
    </source>
</evidence>
<evidence type="ECO:0000256" key="8">
    <source>
        <dbReference type="PROSITE-ProRule" id="PRU00221"/>
    </source>
</evidence>
<evidence type="ECO:0000256" key="9">
    <source>
        <dbReference type="SAM" id="MobiDB-lite"/>
    </source>
</evidence>
<comment type="subcellular location">
    <subcellularLocation>
        <location evidence="1">Nucleus</location>
        <location evidence="1">Nucleolus</location>
    </subcellularLocation>
</comment>
<dbReference type="PANTHER" id="PTHR44215:SF1">
    <property type="entry name" value="WD REPEAT-CONTAINING PROTEIN 75"/>
    <property type="match status" value="1"/>
</dbReference>
<evidence type="ECO:0000313" key="11">
    <source>
        <dbReference type="Proteomes" id="UP001447188"/>
    </source>
</evidence>
<dbReference type="PROSITE" id="PS50082">
    <property type="entry name" value="WD_REPEATS_2"/>
    <property type="match status" value="1"/>
</dbReference>
<dbReference type="PANTHER" id="PTHR44215">
    <property type="entry name" value="WD REPEAT-CONTAINING PROTEIN 75"/>
    <property type="match status" value="1"/>
</dbReference>
<proteinExistence type="predicted"/>
<feature type="compositionally biased region" description="Basic residues" evidence="9">
    <location>
        <begin position="53"/>
        <end position="64"/>
    </location>
</feature>
<feature type="region of interest" description="Disordered" evidence="9">
    <location>
        <begin position="25"/>
        <end position="108"/>
    </location>
</feature>